<dbReference type="AlphaFoldDB" id="A0A7W9V282"/>
<evidence type="ECO:0000256" key="1">
    <source>
        <dbReference type="SAM" id="Phobius"/>
    </source>
</evidence>
<gene>
    <name evidence="2" type="ORF">FHS42_006123</name>
</gene>
<keyword evidence="3" id="KW-1185">Reference proteome</keyword>
<protein>
    <submittedName>
        <fullName evidence="2">Uncharacterized protein</fullName>
    </submittedName>
</protein>
<comment type="caution">
    <text evidence="2">The sequence shown here is derived from an EMBL/GenBank/DDBJ whole genome shotgun (WGS) entry which is preliminary data.</text>
</comment>
<keyword evidence="1" id="KW-0812">Transmembrane</keyword>
<evidence type="ECO:0000313" key="3">
    <source>
        <dbReference type="Proteomes" id="UP000588098"/>
    </source>
</evidence>
<evidence type="ECO:0000313" key="2">
    <source>
        <dbReference type="EMBL" id="MBB5939031.1"/>
    </source>
</evidence>
<feature type="transmembrane region" description="Helical" evidence="1">
    <location>
        <begin position="114"/>
        <end position="132"/>
    </location>
</feature>
<sequence>MDFVGATHYCGWLLVFGDAGSDERFDGTTPGEPAVPWNAGQIASDAVSGGYEQATEAGRLSPGLSRTKVVSVPTLGWSMEQRAAAKRWLLFICSFTIAGVAFSAFLIMKGNSGGWVLLAISLCIYVGTHLHARYAQRR</sequence>
<proteinExistence type="predicted"/>
<dbReference type="EMBL" id="JACHJL010000020">
    <property type="protein sequence ID" value="MBB5939031.1"/>
    <property type="molecule type" value="Genomic_DNA"/>
</dbReference>
<name>A0A7W9V282_9ACTN</name>
<reference evidence="2 3" key="1">
    <citation type="submission" date="2020-08" db="EMBL/GenBank/DDBJ databases">
        <title>Genomic Encyclopedia of Type Strains, Phase III (KMG-III): the genomes of soil and plant-associated and newly described type strains.</title>
        <authorList>
            <person name="Whitman W."/>
        </authorList>
    </citation>
    <scope>NUCLEOTIDE SEQUENCE [LARGE SCALE GENOMIC DNA]</scope>
    <source>
        <strain evidence="2 3">CECT 8305</strain>
    </source>
</reference>
<keyword evidence="1" id="KW-1133">Transmembrane helix</keyword>
<accession>A0A7W9V282</accession>
<keyword evidence="1" id="KW-0472">Membrane</keyword>
<organism evidence="2 3">
    <name type="scientific">Streptomyces zagrosensis</name>
    <dbReference type="NCBI Taxonomy" id="1042984"/>
    <lineage>
        <taxon>Bacteria</taxon>
        <taxon>Bacillati</taxon>
        <taxon>Actinomycetota</taxon>
        <taxon>Actinomycetes</taxon>
        <taxon>Kitasatosporales</taxon>
        <taxon>Streptomycetaceae</taxon>
        <taxon>Streptomyces</taxon>
    </lineage>
</organism>
<feature type="transmembrane region" description="Helical" evidence="1">
    <location>
        <begin position="88"/>
        <end position="108"/>
    </location>
</feature>
<dbReference type="Proteomes" id="UP000588098">
    <property type="component" value="Unassembled WGS sequence"/>
</dbReference>